<evidence type="ECO:0000313" key="1">
    <source>
        <dbReference type="EMBL" id="AFZ08028.1"/>
    </source>
</evidence>
<dbReference type="HOGENOM" id="CLU_2956150_0_0_3"/>
<reference evidence="1 2" key="1">
    <citation type="submission" date="2012-05" db="EMBL/GenBank/DDBJ databases">
        <title>Finished chromosome of genome of Oscillatoria sp. PCC 7112.</title>
        <authorList>
            <consortium name="US DOE Joint Genome Institute"/>
            <person name="Gugger M."/>
            <person name="Coursin T."/>
            <person name="Rippka R."/>
            <person name="Tandeau De Marsac N."/>
            <person name="Huntemann M."/>
            <person name="Wei C.-L."/>
            <person name="Han J."/>
            <person name="Detter J.C."/>
            <person name="Han C."/>
            <person name="Tapia R."/>
            <person name="Davenport K."/>
            <person name="Daligault H."/>
            <person name="Erkkila T."/>
            <person name="Gu W."/>
            <person name="Munk A.C.C."/>
            <person name="Teshima H."/>
            <person name="Xu Y."/>
            <person name="Chain P."/>
            <person name="Chen A."/>
            <person name="Krypides N."/>
            <person name="Mavromatis K."/>
            <person name="Markowitz V."/>
            <person name="Szeto E."/>
            <person name="Ivanova N."/>
            <person name="Mikhailova N."/>
            <person name="Ovchinnikova G."/>
            <person name="Pagani I."/>
            <person name="Pati A."/>
            <person name="Goodwin L."/>
            <person name="Peters L."/>
            <person name="Pitluck S."/>
            <person name="Woyke T."/>
            <person name="Kerfeld C."/>
        </authorList>
    </citation>
    <scope>NUCLEOTIDE SEQUENCE [LARGE SCALE GENOMIC DNA]</scope>
    <source>
        <strain evidence="1 2">PCC 7112</strain>
    </source>
</reference>
<dbReference type="KEGG" id="oni:Osc7112_3676"/>
<dbReference type="AlphaFoldDB" id="K9VIY0"/>
<organism evidence="1 2">
    <name type="scientific">Phormidium nigroviride PCC 7112</name>
    <dbReference type="NCBI Taxonomy" id="179408"/>
    <lineage>
        <taxon>Bacteria</taxon>
        <taxon>Bacillati</taxon>
        <taxon>Cyanobacteriota</taxon>
        <taxon>Cyanophyceae</taxon>
        <taxon>Oscillatoriophycideae</taxon>
        <taxon>Oscillatoriales</taxon>
        <taxon>Oscillatoriaceae</taxon>
        <taxon>Phormidium</taxon>
    </lineage>
</organism>
<dbReference type="EMBL" id="CP003614">
    <property type="protein sequence ID" value="AFZ08028.1"/>
    <property type="molecule type" value="Genomic_DNA"/>
</dbReference>
<gene>
    <name evidence="1" type="ORF">Osc7112_3676</name>
</gene>
<evidence type="ECO:0000313" key="2">
    <source>
        <dbReference type="Proteomes" id="UP000010478"/>
    </source>
</evidence>
<protein>
    <submittedName>
        <fullName evidence="1">Uncharacterized protein</fullName>
    </submittedName>
</protein>
<sequence length="59" mass="6875">MSPRRIYNLNARQLIDFQLYAKMMRQTPGFIPTTYLYYSNFKLVVKIPPPTLPEPAGRG</sequence>
<name>K9VIY0_9CYAN</name>
<accession>K9VIY0</accession>
<proteinExistence type="predicted"/>
<dbReference type="Proteomes" id="UP000010478">
    <property type="component" value="Chromosome"/>
</dbReference>
<keyword evidence="2" id="KW-1185">Reference proteome</keyword>